<dbReference type="EMBL" id="APMQ01000001">
    <property type="protein sequence ID" value="ENZ79604.1"/>
    <property type="molecule type" value="Genomic_DNA"/>
</dbReference>
<gene>
    <name evidence="2" type="ORF">OR214_00020</name>
</gene>
<evidence type="ECO:0000313" key="3">
    <source>
        <dbReference type="Proteomes" id="UP000013280"/>
    </source>
</evidence>
<organism evidence="2 3">
    <name type="scientific">Ralstonia pickettii OR214</name>
    <dbReference type="NCBI Taxonomy" id="1264675"/>
    <lineage>
        <taxon>Bacteria</taxon>
        <taxon>Pseudomonadati</taxon>
        <taxon>Pseudomonadota</taxon>
        <taxon>Betaproteobacteria</taxon>
        <taxon>Burkholderiales</taxon>
        <taxon>Burkholderiaceae</taxon>
        <taxon>Ralstonia</taxon>
    </lineage>
</organism>
<comment type="caution">
    <text evidence="2">The sequence shown here is derived from an EMBL/GenBank/DDBJ whole genome shotgun (WGS) entry which is preliminary data.</text>
</comment>
<feature type="compositionally biased region" description="Basic and acidic residues" evidence="1">
    <location>
        <begin position="94"/>
        <end position="103"/>
    </location>
</feature>
<dbReference type="Pfam" id="PF13730">
    <property type="entry name" value="HTH_36"/>
    <property type="match status" value="1"/>
</dbReference>
<dbReference type="PATRIC" id="fig|1264675.3.peg.19"/>
<feature type="region of interest" description="Disordered" evidence="1">
    <location>
        <begin position="92"/>
        <end position="154"/>
    </location>
</feature>
<evidence type="ECO:0000256" key="1">
    <source>
        <dbReference type="SAM" id="MobiDB-lite"/>
    </source>
</evidence>
<sequence precursor="true">MSVEAISWALKQRVGRSSTKHVLTLMANCASAPAHRCYTSMAYLVEASELDRKTVISSIQKLEELGLISDAGERTGKTGQIVVYQLHLDAVDNPSKESQKRNGTENGTVPKTDGKGTENGGKGSQKRTETVPKTGHVTEGTKEEQKGTKARAKRARVSVDLPDWLPESSWDDWLDHRAAMKAPFTRRAAELSIVVLGRLRDEGHDPVAVIDQSVLRGWTGLFAIRAQQGGQGGAEQQPAGMPAIWWESTEAIKAKGDSLGVTPDGDEPARRYMYRVFKAAGPGPWVERELAAASRMNEFEYERVFAYFMGEKPAKARDLAGGGNQPGRGA</sequence>
<protein>
    <recommendedName>
        <fullName evidence="4">Helix-turn-helix domain-containing protein</fullName>
    </recommendedName>
</protein>
<dbReference type="Proteomes" id="UP000013280">
    <property type="component" value="Unassembled WGS sequence"/>
</dbReference>
<dbReference type="AlphaFoldDB" id="R0EBZ0"/>
<dbReference type="RefSeq" id="WP_004626004.1">
    <property type="nucleotide sequence ID" value="NZ_APMQ01000001.1"/>
</dbReference>
<reference evidence="2 3" key="1">
    <citation type="journal article" date="2013" name="Genome Announc.">
        <title>Draft Genome Sequence for Ralstonia sp. Strain OR214, a Bacterium with Potential for Bioremediation.</title>
        <authorList>
            <person name="Utturkar S.M."/>
            <person name="Bollmann A."/>
            <person name="Brzoska R.M."/>
            <person name="Klingeman D.M."/>
            <person name="Epstein S.E."/>
            <person name="Palumbo A.V."/>
            <person name="Brown S.D."/>
        </authorList>
    </citation>
    <scope>NUCLEOTIDE SEQUENCE [LARGE SCALE GENOMIC DNA]</scope>
    <source>
        <strain evidence="2 3">OR214</strain>
    </source>
</reference>
<evidence type="ECO:0008006" key="4">
    <source>
        <dbReference type="Google" id="ProtNLM"/>
    </source>
</evidence>
<proteinExistence type="predicted"/>
<evidence type="ECO:0000313" key="2">
    <source>
        <dbReference type="EMBL" id="ENZ79604.1"/>
    </source>
</evidence>
<name>R0EBZ0_RALPI</name>
<accession>R0EBZ0</accession>